<protein>
    <submittedName>
        <fullName evidence="3">Flagellar biosynthetic protein flhB</fullName>
    </submittedName>
</protein>
<accession>A0A239VV66</accession>
<evidence type="ECO:0000313" key="3">
    <source>
        <dbReference type="EMBL" id="SNV25686.1"/>
    </source>
</evidence>
<evidence type="ECO:0000256" key="2">
    <source>
        <dbReference type="SAM" id="Phobius"/>
    </source>
</evidence>
<dbReference type="OrthoDB" id="9807950at2"/>
<evidence type="ECO:0000256" key="1">
    <source>
        <dbReference type="SAM" id="MobiDB-lite"/>
    </source>
</evidence>
<dbReference type="AlphaFoldDB" id="A0A239VV66"/>
<feature type="compositionally biased region" description="Basic and acidic residues" evidence="1">
    <location>
        <begin position="1"/>
        <end position="22"/>
    </location>
</feature>
<dbReference type="Gene3D" id="3.40.1690.10">
    <property type="entry name" value="secretion proteins EscU"/>
    <property type="match status" value="1"/>
</dbReference>
<dbReference type="InterPro" id="IPR006135">
    <property type="entry name" value="T3SS_substrate_exporter"/>
</dbReference>
<dbReference type="SUPFAM" id="SSF160544">
    <property type="entry name" value="EscU C-terminal domain-like"/>
    <property type="match status" value="1"/>
</dbReference>
<reference evidence="3 4" key="1">
    <citation type="submission" date="2017-06" db="EMBL/GenBank/DDBJ databases">
        <authorList>
            <consortium name="Pathogen Informatics"/>
        </authorList>
    </citation>
    <scope>NUCLEOTIDE SEQUENCE [LARGE SCALE GENOMIC DNA]</scope>
    <source>
        <strain evidence="3 4">NCTC13039</strain>
    </source>
</reference>
<keyword evidence="3" id="KW-0282">Flagellum</keyword>
<dbReference type="STRING" id="1121387.GCA_000429885_00662"/>
<keyword evidence="4" id="KW-1185">Reference proteome</keyword>
<name>A0A239VV66_9MICO</name>
<feature type="transmembrane region" description="Helical" evidence="2">
    <location>
        <begin position="85"/>
        <end position="107"/>
    </location>
</feature>
<keyword evidence="2" id="KW-0472">Membrane</keyword>
<dbReference type="PANTHER" id="PTHR30531">
    <property type="entry name" value="FLAGELLAR BIOSYNTHETIC PROTEIN FLHB"/>
    <property type="match status" value="1"/>
</dbReference>
<dbReference type="EMBL" id="LT906453">
    <property type="protein sequence ID" value="SNV25686.1"/>
    <property type="molecule type" value="Genomic_DNA"/>
</dbReference>
<gene>
    <name evidence="3" type="primary">flhB</name>
    <name evidence="3" type="ORF">SAMEA4475696_02298</name>
</gene>
<keyword evidence="2" id="KW-0812">Transmembrane</keyword>
<feature type="region of interest" description="Disordered" evidence="1">
    <location>
        <begin position="1"/>
        <end position="23"/>
    </location>
</feature>
<dbReference type="GO" id="GO:0005886">
    <property type="term" value="C:plasma membrane"/>
    <property type="evidence" value="ECO:0007669"/>
    <property type="project" value="TreeGrafter"/>
</dbReference>
<feature type="transmembrane region" description="Helical" evidence="2">
    <location>
        <begin position="32"/>
        <end position="53"/>
    </location>
</feature>
<feature type="transmembrane region" description="Helical" evidence="2">
    <location>
        <begin position="190"/>
        <end position="208"/>
    </location>
</feature>
<organism evidence="3 4">
    <name type="scientific">Dermatophilus congolensis</name>
    <dbReference type="NCBI Taxonomy" id="1863"/>
    <lineage>
        <taxon>Bacteria</taxon>
        <taxon>Bacillati</taxon>
        <taxon>Actinomycetota</taxon>
        <taxon>Actinomycetes</taxon>
        <taxon>Micrococcales</taxon>
        <taxon>Dermatophilaceae</taxon>
        <taxon>Dermatophilus</taxon>
    </lineage>
</organism>
<feature type="transmembrane region" description="Helical" evidence="2">
    <location>
        <begin position="142"/>
        <end position="161"/>
    </location>
</feature>
<feature type="compositionally biased region" description="Basic and acidic residues" evidence="1">
    <location>
        <begin position="221"/>
        <end position="237"/>
    </location>
</feature>
<dbReference type="Pfam" id="PF01312">
    <property type="entry name" value="Bac_export_2"/>
    <property type="match status" value="1"/>
</dbReference>
<dbReference type="PANTHER" id="PTHR30531:SF12">
    <property type="entry name" value="FLAGELLAR BIOSYNTHETIC PROTEIN FLHB"/>
    <property type="match status" value="1"/>
</dbReference>
<dbReference type="Proteomes" id="UP000242637">
    <property type="component" value="Chromosome 1"/>
</dbReference>
<dbReference type="PRINTS" id="PR00950">
    <property type="entry name" value="TYPE3IMSPROT"/>
</dbReference>
<dbReference type="GO" id="GO:0009306">
    <property type="term" value="P:protein secretion"/>
    <property type="evidence" value="ECO:0007669"/>
    <property type="project" value="InterPro"/>
</dbReference>
<dbReference type="RefSeq" id="WP_051277216.1">
    <property type="nucleotide sequence ID" value="NZ_JAAFNI010000001.1"/>
</dbReference>
<keyword evidence="3" id="KW-0969">Cilium</keyword>
<keyword evidence="3" id="KW-0966">Cell projection</keyword>
<dbReference type="InterPro" id="IPR029025">
    <property type="entry name" value="T3SS_substrate_exporter_C"/>
</dbReference>
<sequence length="398" mass="43746">MAEDKSSKTEKATPEQLRKAKAEGNIPRTQDLSMWLTVLAFYVLGPTALSTLFRTVTTTLHDIARIIIRPDPRQALELFANNLAAYMRIAGPIILLCMVLGSIGHLIQGGSRPNAKRFKPKWKKLNAFAGIKNLFGMQAAWTFAKTMIKFVVFGVIAYMGVKDTISMLTGTGQRSISTVLEVTGNAAHRVMLWIIVVGLVIAALDYGVERHRVEKSLRMSKDEIKRENKQQEGDPHIKGQRRARQREMGQRRMMAAVSESTVVLTNPVHVAVALRYISGEGAPQVVAKGAGLLAQRIKDEAAASGVPVVQDVILARTLFKMCEVDSYIPFELYDTIATVLAFIMRMSDIRRTEGAHPSPVKHPGWNGVDLPEDLSDEALGIAKFGAPEGASYSNTSAY</sequence>
<keyword evidence="2" id="KW-1133">Transmembrane helix</keyword>
<dbReference type="GeneID" id="63460453"/>
<feature type="region of interest" description="Disordered" evidence="1">
    <location>
        <begin position="221"/>
        <end position="241"/>
    </location>
</feature>
<evidence type="ECO:0000313" key="4">
    <source>
        <dbReference type="Proteomes" id="UP000242637"/>
    </source>
</evidence>
<dbReference type="KEGG" id="dco:SAMEA4475696_2298"/>
<proteinExistence type="predicted"/>